<feature type="domain" description="FAS1" evidence="2">
    <location>
        <begin position="182"/>
        <end position="312"/>
    </location>
</feature>
<dbReference type="InterPro" id="IPR036378">
    <property type="entry name" value="FAS1_dom_sf"/>
</dbReference>
<accession>A0ABZ0CTP5</accession>
<evidence type="ECO:0000256" key="1">
    <source>
        <dbReference type="SAM" id="SignalP"/>
    </source>
</evidence>
<dbReference type="Pfam" id="PF02469">
    <property type="entry name" value="Fasciclin"/>
    <property type="match status" value="2"/>
</dbReference>
<organism evidence="3 4">
    <name type="scientific">Piscinibacter gummiphilus</name>
    <dbReference type="NCBI Taxonomy" id="946333"/>
    <lineage>
        <taxon>Bacteria</taxon>
        <taxon>Pseudomonadati</taxon>
        <taxon>Pseudomonadota</taxon>
        <taxon>Betaproteobacteria</taxon>
        <taxon>Burkholderiales</taxon>
        <taxon>Sphaerotilaceae</taxon>
        <taxon>Piscinibacter</taxon>
    </lineage>
</organism>
<evidence type="ECO:0000313" key="4">
    <source>
        <dbReference type="Proteomes" id="UP001303946"/>
    </source>
</evidence>
<proteinExistence type="predicted"/>
<dbReference type="PROSITE" id="PS50213">
    <property type="entry name" value="FAS1"/>
    <property type="match status" value="2"/>
</dbReference>
<feature type="signal peptide" evidence="1">
    <location>
        <begin position="1"/>
        <end position="19"/>
    </location>
</feature>
<dbReference type="Gene3D" id="2.30.180.10">
    <property type="entry name" value="FAS1 domain"/>
    <property type="match status" value="2"/>
</dbReference>
<dbReference type="SMART" id="SM00554">
    <property type="entry name" value="FAS1"/>
    <property type="match status" value="2"/>
</dbReference>
<dbReference type="PROSITE" id="PS51257">
    <property type="entry name" value="PROKAR_LIPOPROTEIN"/>
    <property type="match status" value="1"/>
</dbReference>
<dbReference type="SUPFAM" id="SSF82153">
    <property type="entry name" value="FAS1 domain"/>
    <property type="match status" value="2"/>
</dbReference>
<evidence type="ECO:0000259" key="2">
    <source>
        <dbReference type="PROSITE" id="PS50213"/>
    </source>
</evidence>
<keyword evidence="4" id="KW-1185">Reference proteome</keyword>
<sequence>MMHWLKTLLTACVTAGLLAACGGGDDDPPPPPTIAALAQQQNLTALLAAANKAGLSATLANTSVSLTVFAPTNAAFNTLATQLGFADATAMVTALSPTALANILNYHVLPTRQTAAQLSTGAATRATAYTFDGSPATLAVSTTGGVRLTDAVLTQATVTTADVAASNGIVHVVNKVLVPPGVLNVVQMAQANPDFSTLVDAVVDANLATTLSGAGPFTVFAPTNQAFADIASTVAGLTPTQLSTVLTYHVLGSQVLSTQIPFGTPVATVSGQSITIQNTPLRIVDTTATPAPIAATDIRASNGVIHVISKVLIPTL</sequence>
<keyword evidence="1" id="KW-0732">Signal</keyword>
<dbReference type="PANTHER" id="PTHR10900">
    <property type="entry name" value="PERIOSTIN-RELATED"/>
    <property type="match status" value="1"/>
</dbReference>
<name>A0ABZ0CTP5_9BURK</name>
<feature type="chain" id="PRO_5045191007" evidence="1">
    <location>
        <begin position="20"/>
        <end position="316"/>
    </location>
</feature>
<reference evidence="3 4" key="1">
    <citation type="submission" date="2023-10" db="EMBL/GenBank/DDBJ databases">
        <title>Bacteria for the degradation of biodegradable plastic PBAT(Polybutylene adipate terephthalate).</title>
        <authorList>
            <person name="Weon H.-Y."/>
            <person name="Yeon J."/>
        </authorList>
    </citation>
    <scope>NUCLEOTIDE SEQUENCE [LARGE SCALE GENOMIC DNA]</scope>
    <source>
        <strain evidence="3 4">SBD 7-3</strain>
    </source>
</reference>
<dbReference type="InterPro" id="IPR000782">
    <property type="entry name" value="FAS1_domain"/>
</dbReference>
<dbReference type="RefSeq" id="WP_316698005.1">
    <property type="nucleotide sequence ID" value="NZ_CP136336.1"/>
</dbReference>
<dbReference type="Proteomes" id="UP001303946">
    <property type="component" value="Chromosome"/>
</dbReference>
<dbReference type="PANTHER" id="PTHR10900:SF77">
    <property type="entry name" value="FI19380P1"/>
    <property type="match status" value="1"/>
</dbReference>
<dbReference type="EMBL" id="CP136336">
    <property type="protein sequence ID" value="WOB05909.1"/>
    <property type="molecule type" value="Genomic_DNA"/>
</dbReference>
<dbReference type="InterPro" id="IPR050904">
    <property type="entry name" value="Adhesion/Biosynth-related"/>
</dbReference>
<evidence type="ECO:0000313" key="3">
    <source>
        <dbReference type="EMBL" id="WOB05909.1"/>
    </source>
</evidence>
<protein>
    <submittedName>
        <fullName evidence="3">Fasciclin domain-containing protein</fullName>
    </submittedName>
</protein>
<gene>
    <name evidence="3" type="ORF">RXV79_13360</name>
</gene>
<feature type="domain" description="FAS1" evidence="2">
    <location>
        <begin position="30"/>
        <end position="177"/>
    </location>
</feature>